<organism evidence="1 2">
    <name type="scientific">Fusarium keratoplasticum</name>
    <dbReference type="NCBI Taxonomy" id="1328300"/>
    <lineage>
        <taxon>Eukaryota</taxon>
        <taxon>Fungi</taxon>
        <taxon>Dikarya</taxon>
        <taxon>Ascomycota</taxon>
        <taxon>Pezizomycotina</taxon>
        <taxon>Sordariomycetes</taxon>
        <taxon>Hypocreomycetidae</taxon>
        <taxon>Hypocreales</taxon>
        <taxon>Nectriaceae</taxon>
        <taxon>Fusarium</taxon>
        <taxon>Fusarium solani species complex</taxon>
    </lineage>
</organism>
<comment type="caution">
    <text evidence="1">The sequence shown here is derived from an EMBL/GenBank/DDBJ whole genome shotgun (WGS) entry which is preliminary data.</text>
</comment>
<name>A0ACC0QT18_9HYPO</name>
<keyword evidence="2" id="KW-1185">Reference proteome</keyword>
<evidence type="ECO:0000313" key="2">
    <source>
        <dbReference type="Proteomes" id="UP001065298"/>
    </source>
</evidence>
<reference evidence="1" key="1">
    <citation type="submission" date="2022-06" db="EMBL/GenBank/DDBJ databases">
        <title>Fusarium solani species complex genomes reveal bases of compartmentalisation and animal pathogenesis.</title>
        <authorList>
            <person name="Tsai I.J."/>
        </authorList>
    </citation>
    <scope>NUCLEOTIDE SEQUENCE</scope>
    <source>
        <strain evidence="1">Fu6.1</strain>
    </source>
</reference>
<accession>A0ACC0QT18</accession>
<protein>
    <submittedName>
        <fullName evidence="1">HET domain-containing protein</fullName>
    </submittedName>
</protein>
<dbReference type="EMBL" id="CM046508">
    <property type="protein sequence ID" value="KAI8665787.1"/>
    <property type="molecule type" value="Genomic_DNA"/>
</dbReference>
<sequence>MSSSDDSWDNSADSNSEWDLTSDDSNSSDVADGEEAEFNDIDGLLPEGGEVGTYVELDGAESDHDRNFYGDHSDSDTSPDRHHIRYENRIMAHEDFTDANQDDSHLFLSSVDEISGDQLQPGRRGFNNADYETRNRLPASSELDVMRQIRALEHRIQRDVSPGIQPISTESDDEDWFYNCIHAVLPAGLSSTPKYTPLPTVSSIRVISLHAGRQDDVLSATLDVLDLDNPNIEYEAISYRWGPPALSKQPIFLSGRFLHINNELKEILIRLRRRNCARVVWADALCINQADMLERRQQVSKMQRIYSQASRVIIYLQGDNLHTNLCFKAVKDLTSAWITFHQTRDAQHSLDRILNEVVGHSEMSRIAQIFENCYWTRLWVVQEIVSSRLAIVHWNGEVISWTLVGLATTLIRNNKRLWNMFTSIKRSGSARAGLMNAYLMYRLPSARFRSSSMSFLDLIRLTRRFNVTEPLDRIYAILGLPSQQTGPERHFITPDYRLLRQGLYTRVFHWVVTTHETPLEILSAVRHTTLLFPDFPTWIPEWHIDPIRSIGASHRKGMKFDASAGWPSKPLLHVSWRLDQRSLTLEGFVLGTITSSQQIFSEVLSMNKRKRARQRNHFKQEVAT</sequence>
<evidence type="ECO:0000313" key="1">
    <source>
        <dbReference type="EMBL" id="KAI8665787.1"/>
    </source>
</evidence>
<proteinExistence type="predicted"/>
<gene>
    <name evidence="1" type="ORF">NCS57_00801300</name>
</gene>
<dbReference type="Proteomes" id="UP001065298">
    <property type="component" value="Chromosome 6"/>
</dbReference>